<dbReference type="PROSITE" id="PS01180">
    <property type="entry name" value="CUB"/>
    <property type="match status" value="1"/>
</dbReference>
<evidence type="ECO:0000259" key="3">
    <source>
        <dbReference type="PROSITE" id="PS01180"/>
    </source>
</evidence>
<dbReference type="Proteomes" id="UP000054047">
    <property type="component" value="Unassembled WGS sequence"/>
</dbReference>
<accession>A0A0C2H8Z3</accession>
<comment type="caution">
    <text evidence="2">Lacks conserved residue(s) required for the propagation of feature annotation.</text>
</comment>
<protein>
    <recommendedName>
        <fullName evidence="3">CUB domain-containing protein</fullName>
    </recommendedName>
</protein>
<dbReference type="AlphaFoldDB" id="A0A0C2H8Z3"/>
<dbReference type="InterPro" id="IPR035914">
    <property type="entry name" value="Sperma_CUB_dom_sf"/>
</dbReference>
<organism evidence="4 5">
    <name type="scientific">Ancylostoma duodenale</name>
    <dbReference type="NCBI Taxonomy" id="51022"/>
    <lineage>
        <taxon>Eukaryota</taxon>
        <taxon>Metazoa</taxon>
        <taxon>Ecdysozoa</taxon>
        <taxon>Nematoda</taxon>
        <taxon>Chromadorea</taxon>
        <taxon>Rhabditida</taxon>
        <taxon>Rhabditina</taxon>
        <taxon>Rhabditomorpha</taxon>
        <taxon>Strongyloidea</taxon>
        <taxon>Ancylostomatidae</taxon>
        <taxon>Ancylostomatinae</taxon>
        <taxon>Ancylostoma</taxon>
    </lineage>
</organism>
<dbReference type="InterPro" id="IPR000859">
    <property type="entry name" value="CUB_dom"/>
</dbReference>
<gene>
    <name evidence="4" type="ORF">ANCDUO_03661</name>
</gene>
<dbReference type="EMBL" id="KN727302">
    <property type="protein sequence ID" value="KIH66011.1"/>
    <property type="molecule type" value="Genomic_DNA"/>
</dbReference>
<proteinExistence type="predicted"/>
<evidence type="ECO:0000313" key="4">
    <source>
        <dbReference type="EMBL" id="KIH66011.1"/>
    </source>
</evidence>
<sequence>MSCKNSLPTKALQLRMRKLSNRLRCSGHVAEKVESDWLKFRVIGFCSNVPVPPCRQPGYQDPRNCYSCKCPRIFGGQYCEQLPVGSAPNCNGDVLQATSSSWMTLQGVAGDPNSYAPQTAVTDCFWHITAPAGRRIQLRLSSPPGQCMEGCPWQSIEINLGQFDLYGMM</sequence>
<dbReference type="SUPFAM" id="SSF49854">
    <property type="entry name" value="Spermadhesin, CUB domain"/>
    <property type="match status" value="1"/>
</dbReference>
<evidence type="ECO:0000256" key="2">
    <source>
        <dbReference type="PROSITE-ProRule" id="PRU00059"/>
    </source>
</evidence>
<keyword evidence="5" id="KW-1185">Reference proteome</keyword>
<dbReference type="OrthoDB" id="5866228at2759"/>
<feature type="domain" description="CUB" evidence="3">
    <location>
        <begin position="90"/>
        <end position="169"/>
    </location>
</feature>
<keyword evidence="1" id="KW-1015">Disulfide bond</keyword>
<name>A0A0C2H8Z3_9BILA</name>
<evidence type="ECO:0000313" key="5">
    <source>
        <dbReference type="Proteomes" id="UP000054047"/>
    </source>
</evidence>
<evidence type="ECO:0000256" key="1">
    <source>
        <dbReference type="ARBA" id="ARBA00023157"/>
    </source>
</evidence>
<reference evidence="4 5" key="1">
    <citation type="submission" date="2013-12" db="EMBL/GenBank/DDBJ databases">
        <title>Draft genome of the parsitic nematode Ancylostoma duodenale.</title>
        <authorList>
            <person name="Mitreva M."/>
        </authorList>
    </citation>
    <scope>NUCLEOTIDE SEQUENCE [LARGE SCALE GENOMIC DNA]</scope>
    <source>
        <strain evidence="4 5">Zhejiang</strain>
    </source>
</reference>